<sequence>MVITHLMKNYGASRGPPEKHATMCTVHSFLHNIDHCLTWARSKFEGLLEKTPAEVNAFLSNPRYENVWDLVTGRLLQTRAFPLPITAIVVDPIEMKLFSGGIDY</sequence>
<protein>
    <submittedName>
        <fullName evidence="1">Ubiquitin-activating enzyme E1 2</fullName>
    </submittedName>
</protein>
<organism evidence="1 2">
    <name type="scientific">Camellia lanceoleosa</name>
    <dbReference type="NCBI Taxonomy" id="1840588"/>
    <lineage>
        <taxon>Eukaryota</taxon>
        <taxon>Viridiplantae</taxon>
        <taxon>Streptophyta</taxon>
        <taxon>Embryophyta</taxon>
        <taxon>Tracheophyta</taxon>
        <taxon>Spermatophyta</taxon>
        <taxon>Magnoliopsida</taxon>
        <taxon>eudicotyledons</taxon>
        <taxon>Gunneridae</taxon>
        <taxon>Pentapetalae</taxon>
        <taxon>asterids</taxon>
        <taxon>Ericales</taxon>
        <taxon>Theaceae</taxon>
        <taxon>Camellia</taxon>
    </lineage>
</organism>
<evidence type="ECO:0000313" key="1">
    <source>
        <dbReference type="EMBL" id="KAI7991738.1"/>
    </source>
</evidence>
<reference evidence="1 2" key="1">
    <citation type="journal article" date="2022" name="Plant J.">
        <title>Chromosome-level genome of Camellia lanceoleosa provides a valuable resource for understanding genome evolution and self-incompatibility.</title>
        <authorList>
            <person name="Gong W."/>
            <person name="Xiao S."/>
            <person name="Wang L."/>
            <person name="Liao Z."/>
            <person name="Chang Y."/>
            <person name="Mo W."/>
            <person name="Hu G."/>
            <person name="Li W."/>
            <person name="Zhao G."/>
            <person name="Zhu H."/>
            <person name="Hu X."/>
            <person name="Ji K."/>
            <person name="Xiang X."/>
            <person name="Song Q."/>
            <person name="Yuan D."/>
            <person name="Jin S."/>
            <person name="Zhang L."/>
        </authorList>
    </citation>
    <scope>NUCLEOTIDE SEQUENCE [LARGE SCALE GENOMIC DNA]</scope>
    <source>
        <strain evidence="1">SQ_2022a</strain>
    </source>
</reference>
<dbReference type="EMBL" id="CM045770">
    <property type="protein sequence ID" value="KAI7991738.1"/>
    <property type="molecule type" value="Genomic_DNA"/>
</dbReference>
<evidence type="ECO:0000313" key="2">
    <source>
        <dbReference type="Proteomes" id="UP001060215"/>
    </source>
</evidence>
<gene>
    <name evidence="1" type="ORF">LOK49_LG12G00038</name>
</gene>
<dbReference type="Proteomes" id="UP001060215">
    <property type="component" value="Chromosome 13"/>
</dbReference>
<accession>A0ACC0FSC3</accession>
<keyword evidence="2" id="KW-1185">Reference proteome</keyword>
<proteinExistence type="predicted"/>
<name>A0ACC0FSC3_9ERIC</name>
<comment type="caution">
    <text evidence="1">The sequence shown here is derived from an EMBL/GenBank/DDBJ whole genome shotgun (WGS) entry which is preliminary data.</text>
</comment>